<dbReference type="Proteomes" id="UP001150603">
    <property type="component" value="Unassembled WGS sequence"/>
</dbReference>
<keyword evidence="2" id="KW-1185">Reference proteome</keyword>
<accession>A0ACC1J2L5</accession>
<reference evidence="1" key="1">
    <citation type="submission" date="2022-07" db="EMBL/GenBank/DDBJ databases">
        <title>Phylogenomic reconstructions and comparative analyses of Kickxellomycotina fungi.</title>
        <authorList>
            <person name="Reynolds N.K."/>
            <person name="Stajich J.E."/>
            <person name="Barry K."/>
            <person name="Grigoriev I.V."/>
            <person name="Crous P."/>
            <person name="Smith M.E."/>
        </authorList>
    </citation>
    <scope>NUCLEOTIDE SEQUENCE</scope>
    <source>
        <strain evidence="1">NRRL 5244</strain>
    </source>
</reference>
<dbReference type="EMBL" id="JANBPW010004325">
    <property type="protein sequence ID" value="KAJ1935245.1"/>
    <property type="molecule type" value="Genomic_DNA"/>
</dbReference>
<protein>
    <submittedName>
        <fullName evidence="1">Uncharacterized protein</fullName>
    </submittedName>
</protein>
<gene>
    <name evidence="1" type="ORF">FBU59_005450</name>
</gene>
<evidence type="ECO:0000313" key="2">
    <source>
        <dbReference type="Proteomes" id="UP001150603"/>
    </source>
</evidence>
<name>A0ACC1J2L5_9FUNG</name>
<evidence type="ECO:0000313" key="1">
    <source>
        <dbReference type="EMBL" id="KAJ1935245.1"/>
    </source>
</evidence>
<proteinExistence type="predicted"/>
<organism evidence="1 2">
    <name type="scientific">Linderina macrospora</name>
    <dbReference type="NCBI Taxonomy" id="4868"/>
    <lineage>
        <taxon>Eukaryota</taxon>
        <taxon>Fungi</taxon>
        <taxon>Fungi incertae sedis</taxon>
        <taxon>Zoopagomycota</taxon>
        <taxon>Kickxellomycotina</taxon>
        <taxon>Kickxellomycetes</taxon>
        <taxon>Kickxellales</taxon>
        <taxon>Kickxellaceae</taxon>
        <taxon>Linderina</taxon>
    </lineage>
</organism>
<sequence>MEFPKNPVPLLMQSPDSPYYEQQHLLHISAENLERMRQDIDPSQSTNNILMSLLLKCIPKANAELFGCPPLNTYVMMAYDMRTRSTIPQTFAGNATGPLILHIDGEKVMSSSAKELAQHIKKYAVEVESGHSKSLMDIIENDTVVLYKGALYLANIPTTAYIGTSNLRYMPFHKVDFGTGGPDIISFFYVNREGMIRINPNRQDGGLDLFMNYADANFDKLRNVEELMEYADVVF</sequence>
<comment type="caution">
    <text evidence="1">The sequence shown here is derived from an EMBL/GenBank/DDBJ whole genome shotgun (WGS) entry which is preliminary data.</text>
</comment>